<dbReference type="Pfam" id="PF22741">
    <property type="entry name" value="PTP-NADK"/>
    <property type="match status" value="1"/>
</dbReference>
<dbReference type="PROSITE" id="PS00383">
    <property type="entry name" value="TYR_PHOSPHATASE_1"/>
    <property type="match status" value="1"/>
</dbReference>
<dbReference type="SUPFAM" id="SSF52799">
    <property type="entry name" value="(Phosphotyrosine protein) phosphatases II"/>
    <property type="match status" value="1"/>
</dbReference>
<dbReference type="STRING" id="1185652.USDA257_c20010"/>
<dbReference type="PANTHER" id="PTHR31126">
    <property type="entry name" value="TYROSINE-PROTEIN PHOSPHATASE"/>
    <property type="match status" value="1"/>
</dbReference>
<evidence type="ECO:0000313" key="4">
    <source>
        <dbReference type="Proteomes" id="UP000006180"/>
    </source>
</evidence>
<dbReference type="RefSeq" id="WP_014762758.1">
    <property type="nucleotide sequence ID" value="NC_018000.1"/>
</dbReference>
<dbReference type="Gene3D" id="3.90.190.10">
    <property type="entry name" value="Protein tyrosine phosphatase superfamily"/>
    <property type="match status" value="1"/>
</dbReference>
<dbReference type="Proteomes" id="UP000006180">
    <property type="component" value="Chromosome"/>
</dbReference>
<dbReference type="CDD" id="cd14529">
    <property type="entry name" value="TpbA-like"/>
    <property type="match status" value="1"/>
</dbReference>
<dbReference type="GO" id="GO:0016791">
    <property type="term" value="F:phosphatase activity"/>
    <property type="evidence" value="ECO:0007669"/>
    <property type="project" value="TreeGrafter"/>
</dbReference>
<dbReference type="EMBL" id="CP003563">
    <property type="protein sequence ID" value="AFL50585.1"/>
    <property type="molecule type" value="Genomic_DNA"/>
</dbReference>
<dbReference type="PATRIC" id="fig|1185652.3.peg.2067"/>
<reference evidence="3 4" key="1">
    <citation type="journal article" date="2012" name="J. Bacteriol.">
        <title>Complete genome sequence of the broad-host-range strain Sinorhizobium fredii USDA257.</title>
        <authorList>
            <person name="Schuldes J."/>
            <person name="Rodriguez Orbegoso M."/>
            <person name="Schmeisser C."/>
            <person name="Krishnan H.B."/>
            <person name="Daniel R."/>
            <person name="Streit W.R."/>
        </authorList>
    </citation>
    <scope>NUCLEOTIDE SEQUENCE [LARGE SCALE GENOMIC DNA]</scope>
    <source>
        <strain evidence="3 4">USDA 257</strain>
    </source>
</reference>
<dbReference type="HOGENOM" id="CLU_097154_0_0_5"/>
<accession>I3X3X9</accession>
<dbReference type="InterPro" id="IPR016130">
    <property type="entry name" value="Tyr_Pase_AS"/>
</dbReference>
<dbReference type="AlphaFoldDB" id="I3X3X9"/>
<protein>
    <submittedName>
        <fullName evidence="3">Tyrosine/serine protein phosphatase</fullName>
    </submittedName>
</protein>
<proteinExistence type="inferred from homology"/>
<evidence type="ECO:0000259" key="2">
    <source>
        <dbReference type="PROSITE" id="PS50056"/>
    </source>
</evidence>
<feature type="domain" description="Tyrosine specific protein phosphatases" evidence="2">
    <location>
        <begin position="103"/>
        <end position="153"/>
    </location>
</feature>
<gene>
    <name evidence="3" type="ORF">USDA257_c20010</name>
</gene>
<dbReference type="KEGG" id="sfd:USDA257_c20010"/>
<dbReference type="InterPro" id="IPR000387">
    <property type="entry name" value="Tyr_Pase_dom"/>
</dbReference>
<dbReference type="InterPro" id="IPR055214">
    <property type="entry name" value="PTP-NADK"/>
</dbReference>
<evidence type="ECO:0000313" key="3">
    <source>
        <dbReference type="EMBL" id="AFL50585.1"/>
    </source>
</evidence>
<dbReference type="eggNOG" id="COG2365">
    <property type="taxonomic scope" value="Bacteria"/>
</dbReference>
<dbReference type="InterPro" id="IPR029021">
    <property type="entry name" value="Prot-tyrosine_phosphatase-like"/>
</dbReference>
<organism evidence="3 4">
    <name type="scientific">Sinorhizobium fredii (strain USDA 257)</name>
    <dbReference type="NCBI Taxonomy" id="1185652"/>
    <lineage>
        <taxon>Bacteria</taxon>
        <taxon>Pseudomonadati</taxon>
        <taxon>Pseudomonadota</taxon>
        <taxon>Alphaproteobacteria</taxon>
        <taxon>Hyphomicrobiales</taxon>
        <taxon>Rhizobiaceae</taxon>
        <taxon>Sinorhizobium/Ensifer group</taxon>
        <taxon>Sinorhizobium</taxon>
    </lineage>
</organism>
<comment type="similarity">
    <text evidence="1">Belongs to the protein-tyrosine phosphatase family.</text>
</comment>
<dbReference type="PANTHER" id="PTHR31126:SF72">
    <property type="entry name" value="DUAL SPECIFICITY PROTEIN PHOSPHATASE TPBA"/>
    <property type="match status" value="1"/>
</dbReference>
<dbReference type="PROSITE" id="PS50056">
    <property type="entry name" value="TYR_PHOSPHATASE_2"/>
    <property type="match status" value="1"/>
</dbReference>
<sequence length="187" mass="20356">MKKFSNVLAGAAGAAALLFGGYLGVLQLTGNFHAVLPRELYRSAQPSAADIASYARQYAIKTIVNLRGKSKEGWYQQEVDAANRAGIAHIDFRLSASKKVSPDEVRQLIALLQDAPKPILIHCQAGADRTGLASMIYLQQIAGVDEETAERQLSVRYGHIGIPYVSAAFAMDESWEDFERIIFGLAS</sequence>
<name>I3X3X9_SINF2</name>
<evidence type="ECO:0000256" key="1">
    <source>
        <dbReference type="ARBA" id="ARBA00009580"/>
    </source>
</evidence>